<protein>
    <submittedName>
        <fullName evidence="1">Uncharacterized protein</fullName>
    </submittedName>
</protein>
<organism evidence="1 2">
    <name type="scientific">Candidatus Yonathbacteria bacterium RIFCSPLOWO2_01_FULL_47_33b</name>
    <dbReference type="NCBI Taxonomy" id="1802727"/>
    <lineage>
        <taxon>Bacteria</taxon>
        <taxon>Candidatus Yonathiibacteriota</taxon>
    </lineage>
</organism>
<dbReference type="EMBL" id="MHUW01000001">
    <property type="protein sequence ID" value="OHA84387.1"/>
    <property type="molecule type" value="Genomic_DNA"/>
</dbReference>
<accession>A0A1G2SH21</accession>
<dbReference type="Proteomes" id="UP000177987">
    <property type="component" value="Unassembled WGS sequence"/>
</dbReference>
<sequence length="86" mass="9867">MRVNALLIQLRMRANGNKSDYLVPVKKYRAIVSCDINTATAGICFVDRVVVKDRILHILKKKIPPFLKSIFDFLGKFCVPLLKMFL</sequence>
<evidence type="ECO:0000313" key="2">
    <source>
        <dbReference type="Proteomes" id="UP000177987"/>
    </source>
</evidence>
<reference evidence="1 2" key="1">
    <citation type="journal article" date="2016" name="Nat. Commun.">
        <title>Thousands of microbial genomes shed light on interconnected biogeochemical processes in an aquifer system.</title>
        <authorList>
            <person name="Anantharaman K."/>
            <person name="Brown C.T."/>
            <person name="Hug L.A."/>
            <person name="Sharon I."/>
            <person name="Castelle C.J."/>
            <person name="Probst A.J."/>
            <person name="Thomas B.C."/>
            <person name="Singh A."/>
            <person name="Wilkins M.J."/>
            <person name="Karaoz U."/>
            <person name="Brodie E.L."/>
            <person name="Williams K.H."/>
            <person name="Hubbard S.S."/>
            <person name="Banfield J.F."/>
        </authorList>
    </citation>
    <scope>NUCLEOTIDE SEQUENCE [LARGE SCALE GENOMIC DNA]</scope>
</reference>
<name>A0A1G2SH21_9BACT</name>
<comment type="caution">
    <text evidence="1">The sequence shown here is derived from an EMBL/GenBank/DDBJ whole genome shotgun (WGS) entry which is preliminary data.</text>
</comment>
<proteinExistence type="predicted"/>
<dbReference type="AlphaFoldDB" id="A0A1G2SH21"/>
<evidence type="ECO:0000313" key="1">
    <source>
        <dbReference type="EMBL" id="OHA84387.1"/>
    </source>
</evidence>
<gene>
    <name evidence="1" type="ORF">A2937_01455</name>
</gene>